<keyword evidence="7" id="KW-0921">Nickel transport</keyword>
<keyword evidence="7" id="KW-0406">Ion transport</keyword>
<evidence type="ECO:0000313" key="12">
    <source>
        <dbReference type="Proteomes" id="UP001170310"/>
    </source>
</evidence>
<keyword evidence="4" id="KW-0533">Nickel</keyword>
<evidence type="ECO:0000256" key="5">
    <source>
        <dbReference type="ARBA" id="ARBA00022692"/>
    </source>
</evidence>
<evidence type="ECO:0000256" key="7">
    <source>
        <dbReference type="ARBA" id="ARBA00023112"/>
    </source>
</evidence>
<keyword evidence="2 9" id="KW-0813">Transport</keyword>
<protein>
    <submittedName>
        <fullName evidence="11">ABC transporter permease</fullName>
    </submittedName>
</protein>
<keyword evidence="8 9" id="KW-0472">Membrane</keyword>
<evidence type="ECO:0000256" key="1">
    <source>
        <dbReference type="ARBA" id="ARBA00004651"/>
    </source>
</evidence>
<dbReference type="InterPro" id="IPR035906">
    <property type="entry name" value="MetI-like_sf"/>
</dbReference>
<accession>A0AAW7YMT6</accession>
<feature type="transmembrane region" description="Helical" evidence="9">
    <location>
        <begin position="110"/>
        <end position="129"/>
    </location>
</feature>
<evidence type="ECO:0000256" key="9">
    <source>
        <dbReference type="RuleBase" id="RU363032"/>
    </source>
</evidence>
<feature type="transmembrane region" description="Helical" evidence="9">
    <location>
        <begin position="261"/>
        <end position="285"/>
    </location>
</feature>
<feature type="domain" description="ABC transmembrane type-1" evidence="10">
    <location>
        <begin position="226"/>
        <end position="428"/>
    </location>
</feature>
<keyword evidence="3" id="KW-1003">Cell membrane</keyword>
<dbReference type="GO" id="GO:0005886">
    <property type="term" value="C:plasma membrane"/>
    <property type="evidence" value="ECO:0007669"/>
    <property type="project" value="UniProtKB-SubCell"/>
</dbReference>
<dbReference type="PANTHER" id="PTHR30465:SF0">
    <property type="entry name" value="OLIGOPEPTIDE TRANSPORT SYSTEM PERMEASE PROTEIN APPB"/>
    <property type="match status" value="1"/>
</dbReference>
<dbReference type="InterPro" id="IPR045621">
    <property type="entry name" value="BPD_transp_1_N"/>
</dbReference>
<dbReference type="AlphaFoldDB" id="A0AAW7YMT6"/>
<comment type="similarity">
    <text evidence="9">Belongs to the binding-protein-dependent transport system permease family.</text>
</comment>
<dbReference type="RefSeq" id="WP_096807711.1">
    <property type="nucleotide sequence ID" value="NZ_JAUOQO010000004.1"/>
</dbReference>
<keyword evidence="5 9" id="KW-0812">Transmembrane</keyword>
<feature type="transmembrane region" description="Helical" evidence="9">
    <location>
        <begin position="305"/>
        <end position="323"/>
    </location>
</feature>
<evidence type="ECO:0000259" key="10">
    <source>
        <dbReference type="PROSITE" id="PS50928"/>
    </source>
</evidence>
<dbReference type="Gene3D" id="1.10.3720.10">
    <property type="entry name" value="MetI-like"/>
    <property type="match status" value="1"/>
</dbReference>
<feature type="transmembrane region" description="Helical" evidence="9">
    <location>
        <begin position="141"/>
        <end position="160"/>
    </location>
</feature>
<dbReference type="Proteomes" id="UP001170310">
    <property type="component" value="Unassembled WGS sequence"/>
</dbReference>
<sequence>MSNYRKVFLVLYNKGLYKMIFSILSLPIFLYASLVYLLKHHQKTTLVQIQDEYKLEQALKKKYQFLNRRKSRSQLQKEARNIYHSHHRRDNQYTTTDFPTLYTNILFGKFPIIKIILALPLFVVLSFYLNPIVRYIFERIIMTLVVIIGVVIVVFTILYLSPLDAAYSILGPNATKEQFAKFNQLHHLNDPYLIQLWETMEGVFTFDLGTTFKGNEVVSDAVGSRIPITLTISVLALIVALVIAIPIGIISAFKRNSWIDITLMIIALIGLSIPNFWQGLLFILAFSLKLDILPPSYIPNDPLSLILPVLVIGTAIAASITRMTRSSVLEVMRNDYVMTAYAKGISKSQVVIKHILKNALIPIVTLIGILFVELLGGSAVTEQVFNINGIGRYIVQKQFVPDIPAVMGGVIYISIVISLINLVIDIFYVMIDPQLREEIKERV</sequence>
<evidence type="ECO:0000256" key="8">
    <source>
        <dbReference type="ARBA" id="ARBA00023136"/>
    </source>
</evidence>
<evidence type="ECO:0000256" key="2">
    <source>
        <dbReference type="ARBA" id="ARBA00022448"/>
    </source>
</evidence>
<dbReference type="SUPFAM" id="SSF161098">
    <property type="entry name" value="MetI-like"/>
    <property type="match status" value="1"/>
</dbReference>
<name>A0AAW7YMT6_9STAP</name>
<reference evidence="11" key="1">
    <citation type="submission" date="2023-07" db="EMBL/GenBank/DDBJ databases">
        <title>Genome content predicts the carbon catabolic preferences of heterotrophic bacteria.</title>
        <authorList>
            <person name="Gralka M."/>
        </authorList>
    </citation>
    <scope>NUCLEOTIDE SEQUENCE</scope>
    <source>
        <strain evidence="11">E2R20</strain>
    </source>
</reference>
<dbReference type="GO" id="GO:0015675">
    <property type="term" value="P:nickel cation transport"/>
    <property type="evidence" value="ECO:0007669"/>
    <property type="project" value="UniProtKB-KW"/>
</dbReference>
<comment type="subcellular location">
    <subcellularLocation>
        <location evidence="1 9">Cell membrane</location>
        <topology evidence="1 9">Multi-pass membrane protein</topology>
    </subcellularLocation>
</comment>
<dbReference type="GO" id="GO:0055085">
    <property type="term" value="P:transmembrane transport"/>
    <property type="evidence" value="ECO:0007669"/>
    <property type="project" value="InterPro"/>
</dbReference>
<dbReference type="Pfam" id="PF19300">
    <property type="entry name" value="BPD_transp_1_N"/>
    <property type="match status" value="1"/>
</dbReference>
<organism evidence="11 12">
    <name type="scientific">Staphylococcus pasteuri_A</name>
    <dbReference type="NCBI Taxonomy" id="3062664"/>
    <lineage>
        <taxon>Bacteria</taxon>
        <taxon>Bacillati</taxon>
        <taxon>Bacillota</taxon>
        <taxon>Bacilli</taxon>
        <taxon>Bacillales</taxon>
        <taxon>Staphylococcaceae</taxon>
        <taxon>Staphylococcus</taxon>
    </lineage>
</organism>
<keyword evidence="12" id="KW-1185">Reference proteome</keyword>
<dbReference type="Pfam" id="PF00528">
    <property type="entry name" value="BPD_transp_1"/>
    <property type="match status" value="1"/>
</dbReference>
<evidence type="ECO:0000313" key="11">
    <source>
        <dbReference type="EMBL" id="MDO6573535.1"/>
    </source>
</evidence>
<keyword evidence="6 9" id="KW-1133">Transmembrane helix</keyword>
<evidence type="ECO:0000256" key="4">
    <source>
        <dbReference type="ARBA" id="ARBA00022596"/>
    </source>
</evidence>
<feature type="transmembrane region" description="Helical" evidence="9">
    <location>
        <begin position="355"/>
        <end position="376"/>
    </location>
</feature>
<feature type="transmembrane region" description="Helical" evidence="9">
    <location>
        <begin position="409"/>
        <end position="431"/>
    </location>
</feature>
<dbReference type="InterPro" id="IPR000515">
    <property type="entry name" value="MetI-like"/>
</dbReference>
<dbReference type="EMBL" id="JAUOQO010000004">
    <property type="protein sequence ID" value="MDO6573535.1"/>
    <property type="molecule type" value="Genomic_DNA"/>
</dbReference>
<feature type="transmembrane region" description="Helical" evidence="9">
    <location>
        <begin position="20"/>
        <end position="38"/>
    </location>
</feature>
<gene>
    <name evidence="11" type="ORF">Q4528_05115</name>
</gene>
<comment type="caution">
    <text evidence="11">The sequence shown here is derived from an EMBL/GenBank/DDBJ whole genome shotgun (WGS) entry which is preliminary data.</text>
</comment>
<feature type="transmembrane region" description="Helical" evidence="9">
    <location>
        <begin position="226"/>
        <end position="249"/>
    </location>
</feature>
<evidence type="ECO:0000256" key="6">
    <source>
        <dbReference type="ARBA" id="ARBA00022989"/>
    </source>
</evidence>
<dbReference type="PANTHER" id="PTHR30465">
    <property type="entry name" value="INNER MEMBRANE ABC TRANSPORTER"/>
    <property type="match status" value="1"/>
</dbReference>
<evidence type="ECO:0000256" key="3">
    <source>
        <dbReference type="ARBA" id="ARBA00022475"/>
    </source>
</evidence>
<dbReference type="PROSITE" id="PS50928">
    <property type="entry name" value="ABC_TM1"/>
    <property type="match status" value="1"/>
</dbReference>
<dbReference type="CDD" id="cd06261">
    <property type="entry name" value="TM_PBP2"/>
    <property type="match status" value="1"/>
</dbReference>
<proteinExistence type="inferred from homology"/>